<keyword evidence="5" id="KW-0418">Kinase</keyword>
<evidence type="ECO:0000256" key="7">
    <source>
        <dbReference type="ARBA" id="ARBA00023012"/>
    </source>
</evidence>
<feature type="domain" description="HD-GYP" evidence="11">
    <location>
        <begin position="851"/>
        <end position="1034"/>
    </location>
</feature>
<dbReference type="Pfam" id="PF01590">
    <property type="entry name" value="GAF"/>
    <property type="match status" value="1"/>
</dbReference>
<sequence length="1034" mass="117565">MKSEIGNSDDNNIFKNDSSEASVDEIPFFSRQIWERAIKYLIPLLIAAVVVGFLVYNNDKLARLNFFRTEQHSSVLISKDILSDDISGFVRNAKFYIEVMQTKNLFDTSGNIDPQIKAELTKMFLLSSDTFKRYDRIRVLDNDGMEVIRVDYHNGGSAVVSDAELQDKADRYYFTETIKLEPGKVFVSEMDLNVEQGQIELPIKPIIRIGTPIRNATGQTAGIFMLDYRADILLDHISLLEVDYDTHESMLLNAQGYWLLGPEADKEWGFMYPDRKSENFGAYYPTEWEEILSKDNGSFVTPNGSFSFQRIYPLAIEEVNFFDGANEYFWIWVSRIPNTVLSAANLNSLLTISVITILIVLLVACIIVLNLRSKHAILMERNNLKTLYRSVVDTQREIICRYLPDTTLTFVNDAYCRAFGKSRKELLGLKYLLFIPPELHEDELASLKRLTLAHPSDTREFEVIAPDGDTHWQEWTDVAIFNESGELKEIQGTGHDITERKLAEEETRRHRDRTVALLQASTRLNAHMEIRDIYRIVSEEVCSALKVPLSIFLRYDSKTRGFCLTEGSSLALELDRGKESLLWNGFGEVLMKSGKTGVVTDSTLLEDPVFERLIQKHDIKRLVYVVIEREGSTFGILVAGAREELTHSDDAIATLEGLARQTAAAITNVHLFDETQNRLNQVQALRNIDLAITGSLDLRVTFQVVLDEVTRMLKTDAAAILRLDPHSGVLKYEHWRGFRTENISKATIRLGEGHGGHVALDRQSIHIPDLREVGQDPILKPIITDEGFVAYYAVPLIAKGSVLGVLEVFHRELLVIDGEWLSFLETLAGQAAIAIDNAELFTKLERSNVELLRAYDATIAGWAHALDLKDDETENHSRRVTELTMRISRKLGIKEEEMAHVRRGALLHDIGKMGIPDKILLKAGKLTDDEWGIMRKHPVFAFEMLSPIEFLRRALDIPYCHHEKWDGSGYPRGLKGEQIPLAARIFAIVDVYDALTSDRPYRKAWSMEKTLKHIREQSGTHFDPQVVELFLQEI</sequence>
<dbReference type="SMART" id="SM00091">
    <property type="entry name" value="PAS"/>
    <property type="match status" value="1"/>
</dbReference>
<dbReference type="InterPro" id="IPR003018">
    <property type="entry name" value="GAF"/>
</dbReference>
<dbReference type="InterPro" id="IPR006674">
    <property type="entry name" value="HD_domain"/>
</dbReference>
<dbReference type="NCBIfam" id="TIGR00229">
    <property type="entry name" value="sensory_box"/>
    <property type="match status" value="1"/>
</dbReference>
<comment type="subcellular location">
    <subcellularLocation>
        <location evidence="1">Membrane</location>
    </subcellularLocation>
</comment>
<dbReference type="Pfam" id="PF13487">
    <property type="entry name" value="HD_5"/>
    <property type="match status" value="1"/>
</dbReference>
<dbReference type="InterPro" id="IPR037522">
    <property type="entry name" value="HD_GYP_dom"/>
</dbReference>
<comment type="caution">
    <text evidence="12">The sequence shown here is derived from an EMBL/GenBank/DDBJ whole genome shotgun (WGS) entry which is preliminary data.</text>
</comment>
<dbReference type="InterPro" id="IPR029151">
    <property type="entry name" value="Sensor-like_sf"/>
</dbReference>
<dbReference type="SMART" id="SM00065">
    <property type="entry name" value="GAF"/>
    <property type="match status" value="2"/>
</dbReference>
<dbReference type="AlphaFoldDB" id="A0A2N1PI44"/>
<proteinExistence type="predicted"/>
<feature type="transmembrane region" description="Helical" evidence="8">
    <location>
        <begin position="349"/>
        <end position="371"/>
    </location>
</feature>
<dbReference type="InterPro" id="IPR013656">
    <property type="entry name" value="PAS_4"/>
</dbReference>
<dbReference type="InterPro" id="IPR006675">
    <property type="entry name" value="HDIG_dom"/>
</dbReference>
<evidence type="ECO:0000256" key="4">
    <source>
        <dbReference type="ARBA" id="ARBA00022741"/>
    </source>
</evidence>
<dbReference type="Gene3D" id="1.10.3210.10">
    <property type="entry name" value="Hypothetical protein af1432"/>
    <property type="match status" value="1"/>
</dbReference>
<dbReference type="SMART" id="SM00471">
    <property type="entry name" value="HDc"/>
    <property type="match status" value="1"/>
</dbReference>
<dbReference type="PANTHER" id="PTHR45228">
    <property type="entry name" value="CYCLIC DI-GMP PHOSPHODIESTERASE TM_0186-RELATED"/>
    <property type="match status" value="1"/>
</dbReference>
<dbReference type="GO" id="GO:0016020">
    <property type="term" value="C:membrane"/>
    <property type="evidence" value="ECO:0007669"/>
    <property type="project" value="UniProtKB-SubCell"/>
</dbReference>
<dbReference type="PANTHER" id="PTHR45228:SF1">
    <property type="entry name" value="CYCLIC DI-GMP PHOSPHODIESTERASE TM_0186"/>
    <property type="match status" value="1"/>
</dbReference>
<dbReference type="InterPro" id="IPR029016">
    <property type="entry name" value="GAF-like_dom_sf"/>
</dbReference>
<keyword evidence="8" id="KW-0812">Transmembrane</keyword>
<keyword evidence="3" id="KW-0808">Transferase</keyword>
<evidence type="ECO:0000259" key="9">
    <source>
        <dbReference type="PROSITE" id="PS50113"/>
    </source>
</evidence>
<dbReference type="SUPFAM" id="SSF55781">
    <property type="entry name" value="GAF domain-like"/>
    <property type="match status" value="2"/>
</dbReference>
<dbReference type="GO" id="GO:0016301">
    <property type="term" value="F:kinase activity"/>
    <property type="evidence" value="ECO:0007669"/>
    <property type="project" value="UniProtKB-KW"/>
</dbReference>
<dbReference type="NCBIfam" id="TIGR00277">
    <property type="entry name" value="HDIG"/>
    <property type="match status" value="1"/>
</dbReference>
<dbReference type="SUPFAM" id="SSF103190">
    <property type="entry name" value="Sensory domain-like"/>
    <property type="match status" value="2"/>
</dbReference>
<evidence type="ECO:0000259" key="11">
    <source>
        <dbReference type="PROSITE" id="PS51832"/>
    </source>
</evidence>
<feature type="domain" description="HD" evidence="10">
    <location>
        <begin position="873"/>
        <end position="995"/>
    </location>
</feature>
<dbReference type="Gene3D" id="3.30.450.20">
    <property type="entry name" value="PAS domain"/>
    <property type="match status" value="3"/>
</dbReference>
<dbReference type="PROSITE" id="PS50113">
    <property type="entry name" value="PAC"/>
    <property type="match status" value="1"/>
</dbReference>
<keyword evidence="7" id="KW-0902">Two-component regulatory system</keyword>
<dbReference type="InterPro" id="IPR003607">
    <property type="entry name" value="HD/PDEase_dom"/>
</dbReference>
<dbReference type="Gene3D" id="3.30.450.40">
    <property type="match status" value="2"/>
</dbReference>
<evidence type="ECO:0000259" key="10">
    <source>
        <dbReference type="PROSITE" id="PS51831"/>
    </source>
</evidence>
<dbReference type="CDD" id="cd00130">
    <property type="entry name" value="PAS"/>
    <property type="match status" value="1"/>
</dbReference>
<evidence type="ECO:0000256" key="5">
    <source>
        <dbReference type="ARBA" id="ARBA00022777"/>
    </source>
</evidence>
<name>A0A2N1PI44_9BACT</name>
<dbReference type="InterPro" id="IPR048760">
    <property type="entry name" value="VP0354-like_sensor_dom"/>
</dbReference>
<evidence type="ECO:0000256" key="1">
    <source>
        <dbReference type="ARBA" id="ARBA00004370"/>
    </source>
</evidence>
<dbReference type="PROSITE" id="PS51831">
    <property type="entry name" value="HD"/>
    <property type="match status" value="1"/>
</dbReference>
<dbReference type="PROSITE" id="PS51832">
    <property type="entry name" value="HD_GYP"/>
    <property type="match status" value="1"/>
</dbReference>
<dbReference type="CDD" id="cd00077">
    <property type="entry name" value="HDc"/>
    <property type="match status" value="1"/>
</dbReference>
<evidence type="ECO:0000256" key="6">
    <source>
        <dbReference type="ARBA" id="ARBA00022840"/>
    </source>
</evidence>
<evidence type="ECO:0000256" key="2">
    <source>
        <dbReference type="ARBA" id="ARBA00022553"/>
    </source>
</evidence>
<reference evidence="12 13" key="1">
    <citation type="journal article" date="2017" name="ISME J.">
        <title>Potential for microbial H2 and metal transformations associated with novel bacteria and archaea in deep terrestrial subsurface sediments.</title>
        <authorList>
            <person name="Hernsdorf A.W."/>
            <person name="Amano Y."/>
            <person name="Miyakawa K."/>
            <person name="Ise K."/>
            <person name="Suzuki Y."/>
            <person name="Anantharaman K."/>
            <person name="Probst A."/>
            <person name="Burstein D."/>
            <person name="Thomas B.C."/>
            <person name="Banfield J.F."/>
        </authorList>
    </citation>
    <scope>NUCLEOTIDE SEQUENCE [LARGE SCALE GENOMIC DNA]</scope>
    <source>
        <strain evidence="12">HGW-Wallbacteria-1</strain>
    </source>
</reference>
<dbReference type="InterPro" id="IPR035965">
    <property type="entry name" value="PAS-like_dom_sf"/>
</dbReference>
<evidence type="ECO:0008006" key="14">
    <source>
        <dbReference type="Google" id="ProtNLM"/>
    </source>
</evidence>
<keyword evidence="6" id="KW-0067">ATP-binding</keyword>
<dbReference type="GO" id="GO:0000160">
    <property type="term" value="P:phosphorelay signal transduction system"/>
    <property type="evidence" value="ECO:0007669"/>
    <property type="project" value="UniProtKB-KW"/>
</dbReference>
<organism evidence="12 13">
    <name type="scientific">Candidatus Wallbacteria bacterium HGW-Wallbacteria-1</name>
    <dbReference type="NCBI Taxonomy" id="2013854"/>
    <lineage>
        <taxon>Bacteria</taxon>
        <taxon>Candidatus Walliibacteriota</taxon>
    </lineage>
</organism>
<evidence type="ECO:0000313" key="13">
    <source>
        <dbReference type="Proteomes" id="UP000233256"/>
    </source>
</evidence>
<evidence type="ECO:0000256" key="3">
    <source>
        <dbReference type="ARBA" id="ARBA00022679"/>
    </source>
</evidence>
<feature type="domain" description="PAC" evidence="9">
    <location>
        <begin position="457"/>
        <end position="509"/>
    </location>
</feature>
<dbReference type="Pfam" id="PF08448">
    <property type="entry name" value="PAS_4"/>
    <property type="match status" value="1"/>
</dbReference>
<keyword evidence="8" id="KW-1133">Transmembrane helix</keyword>
<dbReference type="InterPro" id="IPR000700">
    <property type="entry name" value="PAS-assoc_C"/>
</dbReference>
<gene>
    <name evidence="12" type="ORF">CVV64_20660</name>
</gene>
<keyword evidence="4" id="KW-0547">Nucleotide-binding</keyword>
<dbReference type="Proteomes" id="UP000233256">
    <property type="component" value="Unassembled WGS sequence"/>
</dbReference>
<protein>
    <recommendedName>
        <fullName evidence="14">Histidine kinase</fullName>
    </recommendedName>
</protein>
<accession>A0A2N1PI44</accession>
<dbReference type="EMBL" id="PGXC01000076">
    <property type="protein sequence ID" value="PKK87990.1"/>
    <property type="molecule type" value="Genomic_DNA"/>
</dbReference>
<dbReference type="InterPro" id="IPR052020">
    <property type="entry name" value="Cyclic_di-GMP/3'3'-cGAMP_PDE"/>
</dbReference>
<evidence type="ECO:0000313" key="12">
    <source>
        <dbReference type="EMBL" id="PKK87990.1"/>
    </source>
</evidence>
<dbReference type="CDD" id="cd18773">
    <property type="entry name" value="PDC1_HK_sensor"/>
    <property type="match status" value="1"/>
</dbReference>
<dbReference type="InterPro" id="IPR001610">
    <property type="entry name" value="PAC"/>
</dbReference>
<evidence type="ECO:0000256" key="8">
    <source>
        <dbReference type="SAM" id="Phobius"/>
    </source>
</evidence>
<dbReference type="Pfam" id="PF21623">
    <property type="entry name" value="HK_sensor_dom_bact"/>
    <property type="match status" value="1"/>
</dbReference>
<dbReference type="SMART" id="SM00086">
    <property type="entry name" value="PAC"/>
    <property type="match status" value="1"/>
</dbReference>
<dbReference type="SUPFAM" id="SSF109604">
    <property type="entry name" value="HD-domain/PDEase-like"/>
    <property type="match status" value="1"/>
</dbReference>
<dbReference type="InterPro" id="IPR000014">
    <property type="entry name" value="PAS"/>
</dbReference>
<dbReference type="SUPFAM" id="SSF55785">
    <property type="entry name" value="PYP-like sensor domain (PAS domain)"/>
    <property type="match status" value="1"/>
</dbReference>
<keyword evidence="8" id="KW-0472">Membrane</keyword>
<dbReference type="GO" id="GO:0005524">
    <property type="term" value="F:ATP binding"/>
    <property type="evidence" value="ECO:0007669"/>
    <property type="project" value="UniProtKB-KW"/>
</dbReference>
<keyword evidence="2" id="KW-0597">Phosphoprotein</keyword>
<feature type="transmembrane region" description="Helical" evidence="8">
    <location>
        <begin position="37"/>
        <end position="56"/>
    </location>
</feature>